<reference evidence="1" key="1">
    <citation type="submission" date="2021-01" db="EMBL/GenBank/DDBJ databases">
        <authorList>
            <consortium name="Genoscope - CEA"/>
            <person name="William W."/>
        </authorList>
    </citation>
    <scope>NUCLEOTIDE SEQUENCE</scope>
</reference>
<proteinExistence type="predicted"/>
<accession>A0A8S1MUF7</accession>
<gene>
    <name evidence="1" type="ORF">PSON_ATCC_30995.1.T0460003</name>
</gene>
<evidence type="ECO:0000313" key="1">
    <source>
        <dbReference type="EMBL" id="CAD8083958.1"/>
    </source>
</evidence>
<sequence length="296" mass="35824">MKQDSIQLNHGMKAEIVEIKYEFLLNYKVNQFSPEQRQQYFAYINLQLKQQQTMSSITLLNTDQQLRSEEEIEKSDIIIEDAVKIHWNIWCGSWQFIKTSIIIKNNKNQELIYIKDHKTLRQEKIFYLRNNFEFMKNVEQINHLTWIGLFSNLNQKIGIWNAYWKLQKIIIGGYYDQCSKKQGKWVEIFENYCDFAKVTYKGQYKNGLKCNIWETLYQNKIMQYQFNEVVQEYMVNKVKKMVYGQICMIIFMMNVKLPFKEIIKMELNKDHGQQNIRNTMNKNLIRQEVDYIMKKG</sequence>
<name>A0A8S1MUF7_9CILI</name>
<dbReference type="Proteomes" id="UP000692954">
    <property type="component" value="Unassembled WGS sequence"/>
</dbReference>
<comment type="caution">
    <text evidence="1">The sequence shown here is derived from an EMBL/GenBank/DDBJ whole genome shotgun (WGS) entry which is preliminary data.</text>
</comment>
<dbReference type="PANTHER" id="PTHR33706">
    <property type="entry name" value="MORN VARIANT REPEAT PROTEIN"/>
    <property type="match status" value="1"/>
</dbReference>
<evidence type="ECO:0000313" key="2">
    <source>
        <dbReference type="Proteomes" id="UP000692954"/>
    </source>
</evidence>
<organism evidence="1 2">
    <name type="scientific">Paramecium sonneborni</name>
    <dbReference type="NCBI Taxonomy" id="65129"/>
    <lineage>
        <taxon>Eukaryota</taxon>
        <taxon>Sar</taxon>
        <taxon>Alveolata</taxon>
        <taxon>Ciliophora</taxon>
        <taxon>Intramacronucleata</taxon>
        <taxon>Oligohymenophorea</taxon>
        <taxon>Peniculida</taxon>
        <taxon>Parameciidae</taxon>
        <taxon>Paramecium</taxon>
    </lineage>
</organism>
<dbReference type="AlphaFoldDB" id="A0A8S1MUF7"/>
<dbReference type="PANTHER" id="PTHR33706:SF1">
    <property type="entry name" value="TPR REPEAT PROTEIN"/>
    <property type="match status" value="1"/>
</dbReference>
<keyword evidence="2" id="KW-1185">Reference proteome</keyword>
<dbReference type="EMBL" id="CAJJDN010000046">
    <property type="protein sequence ID" value="CAD8083958.1"/>
    <property type="molecule type" value="Genomic_DNA"/>
</dbReference>
<protein>
    <submittedName>
        <fullName evidence="1">Uncharacterized protein</fullName>
    </submittedName>
</protein>